<organism evidence="3 4">
    <name type="scientific">Cymbomonas tetramitiformis</name>
    <dbReference type="NCBI Taxonomy" id="36881"/>
    <lineage>
        <taxon>Eukaryota</taxon>
        <taxon>Viridiplantae</taxon>
        <taxon>Chlorophyta</taxon>
        <taxon>Pyramimonadophyceae</taxon>
        <taxon>Pyramimonadales</taxon>
        <taxon>Pyramimonadaceae</taxon>
        <taxon>Cymbomonas</taxon>
    </lineage>
</organism>
<sequence length="532" mass="61144">MGALHRNELDELQPTVELCSYYRKRISEFETERDDMLERLENNSCSREELHKSQWELKKRIEEVKELQKALSDAHTYLFEERQRLLELQAENDELKLQELEDRKRIQHLLALTGPVEQEITYFRSKQTESLTHLPKDDKRNKGEAERGYVRVTGVPRPEPPHVHQPVQPCERVMRTVYLPTSNVESLLLKCESLQAQLNEQKRYSNERIAALLEDRRIREADEEAYRKTMERRVEDCTDKIQRSEKLLTNSTRDFVIAQKTSQEHERVKMEKAEEVRVERVKTERERNVLQQAQIEEIKNLETKMAREQAEFLKEYQTQIKGKAEELVNMESLHKAVMTQYENRIKDLDAQLGSLRGKHKALEARRLLDLEGFTRDVTLLRKQLCAVDRKLHQLRLANRLEDDERLDALLEHIEQRAPSPNASLQDDDASASSLEESVGSLVSGRTLSGSSGSRRSAKVTRGTKEHRAGSQVVGKRSARSGTRGRQPATSKTSAGGDGPAPLADDLKKIQEAIVMLENRVGIDPARGDGGCC</sequence>
<protein>
    <recommendedName>
        <fullName evidence="5">Coiled-coil domain-containing protein 77</fullName>
    </recommendedName>
</protein>
<dbReference type="EMBL" id="LGRX02033108">
    <property type="protein sequence ID" value="KAK3242884.1"/>
    <property type="molecule type" value="Genomic_DNA"/>
</dbReference>
<evidence type="ECO:0000256" key="1">
    <source>
        <dbReference type="SAM" id="Coils"/>
    </source>
</evidence>
<gene>
    <name evidence="3" type="ORF">CYMTET_47438</name>
</gene>
<feature type="compositionally biased region" description="Low complexity" evidence="2">
    <location>
        <begin position="430"/>
        <end position="454"/>
    </location>
</feature>
<evidence type="ECO:0008006" key="5">
    <source>
        <dbReference type="Google" id="ProtNLM"/>
    </source>
</evidence>
<feature type="region of interest" description="Disordered" evidence="2">
    <location>
        <begin position="417"/>
        <end position="503"/>
    </location>
</feature>
<dbReference type="PANTHER" id="PTHR22091:SF1">
    <property type="entry name" value="COILED-COIL DOMAIN-CONTAINING PROTEIN 77"/>
    <property type="match status" value="1"/>
</dbReference>
<keyword evidence="4" id="KW-1185">Reference proteome</keyword>
<accession>A0AAE0BVR0</accession>
<name>A0AAE0BVR0_9CHLO</name>
<evidence type="ECO:0000313" key="4">
    <source>
        <dbReference type="Proteomes" id="UP001190700"/>
    </source>
</evidence>
<dbReference type="AlphaFoldDB" id="A0AAE0BVR0"/>
<comment type="caution">
    <text evidence="3">The sequence shown here is derived from an EMBL/GenBank/DDBJ whole genome shotgun (WGS) entry which is preliminary data.</text>
</comment>
<reference evidence="3 4" key="1">
    <citation type="journal article" date="2015" name="Genome Biol. Evol.">
        <title>Comparative Genomics of a Bacterivorous Green Alga Reveals Evolutionary Causalities and Consequences of Phago-Mixotrophic Mode of Nutrition.</title>
        <authorList>
            <person name="Burns J.A."/>
            <person name="Paasch A."/>
            <person name="Narechania A."/>
            <person name="Kim E."/>
        </authorList>
    </citation>
    <scope>NUCLEOTIDE SEQUENCE [LARGE SCALE GENOMIC DNA]</scope>
    <source>
        <strain evidence="3 4">PLY_AMNH</strain>
    </source>
</reference>
<keyword evidence="1" id="KW-0175">Coiled coil</keyword>
<dbReference type="Proteomes" id="UP001190700">
    <property type="component" value="Unassembled WGS sequence"/>
</dbReference>
<evidence type="ECO:0000256" key="2">
    <source>
        <dbReference type="SAM" id="MobiDB-lite"/>
    </source>
</evidence>
<evidence type="ECO:0000313" key="3">
    <source>
        <dbReference type="EMBL" id="KAK3242884.1"/>
    </source>
</evidence>
<proteinExistence type="predicted"/>
<dbReference type="PANTHER" id="PTHR22091">
    <property type="entry name" value="COILED-COIL DOMAIN-CONTAINING PROTEIN 77"/>
    <property type="match status" value="1"/>
</dbReference>
<feature type="coiled-coil region" evidence="1">
    <location>
        <begin position="273"/>
        <end position="365"/>
    </location>
</feature>
<dbReference type="InterPro" id="IPR037696">
    <property type="entry name" value="CCDC77"/>
</dbReference>
<feature type="coiled-coil region" evidence="1">
    <location>
        <begin position="184"/>
        <end position="247"/>
    </location>
</feature>